<dbReference type="InterPro" id="IPR027277">
    <property type="entry name" value="NadC/ModD"/>
</dbReference>
<evidence type="ECO:0000256" key="4">
    <source>
        <dbReference type="ARBA" id="ARBA00011218"/>
    </source>
</evidence>
<dbReference type="UniPathway" id="UPA00253">
    <property type="reaction ID" value="UER00331"/>
</dbReference>
<comment type="subunit">
    <text evidence="4">Hexamer formed by 3 homodimers.</text>
</comment>
<feature type="domain" description="Quinolinate phosphoribosyl transferase N-terminal" evidence="15">
    <location>
        <begin position="23"/>
        <end position="107"/>
    </location>
</feature>
<evidence type="ECO:0000256" key="9">
    <source>
        <dbReference type="ARBA" id="ARBA00033102"/>
    </source>
</evidence>
<dbReference type="PANTHER" id="PTHR32179">
    <property type="entry name" value="NICOTINATE-NUCLEOTIDE PYROPHOSPHORYLASE [CARBOXYLATING]"/>
    <property type="match status" value="1"/>
</dbReference>
<reference evidence="16 17" key="1">
    <citation type="submission" date="2019-02" db="EMBL/GenBank/DDBJ databases">
        <title>Prokaryotic population dynamics and viral predation in marine succession experiment using metagenomics: the confinement effect.</title>
        <authorList>
            <person name="Haro-Moreno J.M."/>
            <person name="Rodriguez-Valera F."/>
            <person name="Lopez-Perez M."/>
        </authorList>
    </citation>
    <scope>NUCLEOTIDE SEQUENCE [LARGE SCALE GENOMIC DNA]</scope>
    <source>
        <strain evidence="16">MED-G158</strain>
    </source>
</reference>
<dbReference type="FunFam" id="3.20.20.70:FF:000030">
    <property type="entry name" value="Nicotinate-nucleotide pyrophosphorylase, carboxylating"/>
    <property type="match status" value="1"/>
</dbReference>
<sequence length="276" mass="29292">MKIPSDVKKDVQTSLAEDIGSGDITAALIPSDKQAEGRIICKDTGVLCGIPWADETFRQLDSNVSISWQVADGDSIEMGQLLCRIEGPARAIMSGERTALNFLQTLSATATQTATLVAEISHTAATLLDTRKTLPGMRAAQKYAVRCAGAKNHRMGLFDAYLIKENHIASCGGIAEAISSARLLTPGKTVEIEVRDLEELELALQAEADIIMLDNFSLSDLATAVNHNAGKAKLEASGGIEAGQLVKIAETGVDYISVGAITKHCRAIDLSLLIDS</sequence>
<keyword evidence="8 12" id="KW-0808">Transferase</keyword>
<dbReference type="InterPro" id="IPR022412">
    <property type="entry name" value="Quinolinate_PRibosylTrfase_N"/>
</dbReference>
<protein>
    <recommendedName>
        <fullName evidence="11">Probable nicotinate-nucleotide pyrophosphorylase [carboxylating]</fullName>
        <ecNumber evidence="5">2.4.2.19</ecNumber>
    </recommendedName>
    <alternativeName>
        <fullName evidence="9">Quinolinate phosphoribosyltransferase [decarboxylating]</fullName>
    </alternativeName>
</protein>
<feature type="binding site" evidence="13">
    <location>
        <position position="164"/>
    </location>
    <ligand>
        <name>substrate</name>
    </ligand>
</feature>
<evidence type="ECO:0000259" key="14">
    <source>
        <dbReference type="Pfam" id="PF01729"/>
    </source>
</evidence>
<dbReference type="SUPFAM" id="SSF51690">
    <property type="entry name" value="Nicotinate/Quinolinate PRTase C-terminal domain-like"/>
    <property type="match status" value="1"/>
</dbReference>
<dbReference type="GO" id="GO:0034213">
    <property type="term" value="P:quinolinate catabolic process"/>
    <property type="evidence" value="ECO:0007669"/>
    <property type="project" value="TreeGrafter"/>
</dbReference>
<dbReference type="Pfam" id="PF01729">
    <property type="entry name" value="QRPTase_C"/>
    <property type="match status" value="1"/>
</dbReference>
<dbReference type="PANTHER" id="PTHR32179:SF3">
    <property type="entry name" value="NICOTINATE-NUCLEOTIDE PYROPHOSPHORYLASE [CARBOXYLATING]"/>
    <property type="match status" value="1"/>
</dbReference>
<dbReference type="EC" id="2.4.2.19" evidence="5"/>
<dbReference type="PIRSF" id="PIRSF006250">
    <property type="entry name" value="NadC_ModD"/>
    <property type="match status" value="1"/>
</dbReference>
<feature type="binding site" evidence="13">
    <location>
        <position position="214"/>
    </location>
    <ligand>
        <name>substrate</name>
    </ligand>
</feature>
<keyword evidence="7 12" id="KW-0328">Glycosyltransferase</keyword>
<keyword evidence="6" id="KW-0662">Pyridine nucleotide biosynthesis</keyword>
<evidence type="ECO:0000256" key="11">
    <source>
        <dbReference type="ARBA" id="ARBA00069173"/>
    </source>
</evidence>
<feature type="binding site" evidence="13">
    <location>
        <position position="193"/>
    </location>
    <ligand>
        <name>substrate</name>
    </ligand>
</feature>
<evidence type="ECO:0000256" key="8">
    <source>
        <dbReference type="ARBA" id="ARBA00022679"/>
    </source>
</evidence>
<feature type="domain" description="Quinolinate phosphoribosyl transferase C-terminal" evidence="14">
    <location>
        <begin position="110"/>
        <end position="272"/>
    </location>
</feature>
<dbReference type="GO" id="GO:0005737">
    <property type="term" value="C:cytoplasm"/>
    <property type="evidence" value="ECO:0007669"/>
    <property type="project" value="TreeGrafter"/>
</dbReference>
<evidence type="ECO:0000256" key="5">
    <source>
        <dbReference type="ARBA" id="ARBA00011944"/>
    </source>
</evidence>
<dbReference type="InterPro" id="IPR002638">
    <property type="entry name" value="Quinolinate_PRibosylTrfase_C"/>
</dbReference>
<comment type="catalytic activity">
    <reaction evidence="10">
        <text>nicotinate beta-D-ribonucleotide + CO2 + diphosphate = quinolinate + 5-phospho-alpha-D-ribose 1-diphosphate + 2 H(+)</text>
        <dbReference type="Rhea" id="RHEA:12733"/>
        <dbReference type="ChEBI" id="CHEBI:15378"/>
        <dbReference type="ChEBI" id="CHEBI:16526"/>
        <dbReference type="ChEBI" id="CHEBI:29959"/>
        <dbReference type="ChEBI" id="CHEBI:33019"/>
        <dbReference type="ChEBI" id="CHEBI:57502"/>
        <dbReference type="ChEBI" id="CHEBI:58017"/>
        <dbReference type="EC" id="2.4.2.19"/>
    </reaction>
</comment>
<evidence type="ECO:0000256" key="6">
    <source>
        <dbReference type="ARBA" id="ARBA00022642"/>
    </source>
</evidence>
<proteinExistence type="inferred from homology"/>
<accession>A0A520RZ99</accession>
<dbReference type="FunFam" id="3.90.1170.20:FF:000001">
    <property type="entry name" value="Nicotinate-nucleotide diphosphorylase (Carboxylating)"/>
    <property type="match status" value="1"/>
</dbReference>
<evidence type="ECO:0000256" key="13">
    <source>
        <dbReference type="PIRSR" id="PIRSR006250-1"/>
    </source>
</evidence>
<evidence type="ECO:0000256" key="7">
    <source>
        <dbReference type="ARBA" id="ARBA00022676"/>
    </source>
</evidence>
<dbReference type="InterPro" id="IPR036068">
    <property type="entry name" value="Nicotinate_pribotase-like_C"/>
</dbReference>
<comment type="similarity">
    <text evidence="3 12">Belongs to the NadC/ModD family.</text>
</comment>
<dbReference type="Gene3D" id="3.90.1170.20">
    <property type="entry name" value="Quinolinate phosphoribosyl transferase, N-terminal domain"/>
    <property type="match status" value="1"/>
</dbReference>
<evidence type="ECO:0000256" key="10">
    <source>
        <dbReference type="ARBA" id="ARBA00047445"/>
    </source>
</evidence>
<dbReference type="CDD" id="cd01572">
    <property type="entry name" value="QPRTase"/>
    <property type="match status" value="1"/>
</dbReference>
<name>A0A520RZ99_9GAMM</name>
<dbReference type="Pfam" id="PF02749">
    <property type="entry name" value="QRPTase_N"/>
    <property type="match status" value="1"/>
</dbReference>
<evidence type="ECO:0000256" key="3">
    <source>
        <dbReference type="ARBA" id="ARBA00009400"/>
    </source>
</evidence>
<feature type="binding site" evidence="13">
    <location>
        <position position="97"/>
    </location>
    <ligand>
        <name>substrate</name>
    </ligand>
</feature>
<comment type="pathway">
    <text evidence="2">Cofactor biosynthesis; NAD(+) biosynthesis; nicotinate D-ribonucleotide from quinolinate: step 1/1.</text>
</comment>
<dbReference type="InterPro" id="IPR004393">
    <property type="entry name" value="NadC"/>
</dbReference>
<evidence type="ECO:0000256" key="12">
    <source>
        <dbReference type="PIRNR" id="PIRNR006250"/>
    </source>
</evidence>
<feature type="binding site" evidence="13">
    <location>
        <begin position="237"/>
        <end position="239"/>
    </location>
    <ligand>
        <name>substrate</name>
    </ligand>
</feature>
<dbReference type="InterPro" id="IPR013785">
    <property type="entry name" value="Aldolase_TIM"/>
</dbReference>
<dbReference type="Proteomes" id="UP000320404">
    <property type="component" value="Unassembled WGS sequence"/>
</dbReference>
<dbReference type="Gene3D" id="3.20.20.70">
    <property type="entry name" value="Aldolase class I"/>
    <property type="match status" value="1"/>
</dbReference>
<feature type="binding site" evidence="13">
    <location>
        <begin position="258"/>
        <end position="260"/>
    </location>
    <ligand>
        <name>substrate</name>
    </ligand>
</feature>
<dbReference type="GO" id="GO:0004514">
    <property type="term" value="F:nicotinate-nucleotide diphosphorylase (carboxylating) activity"/>
    <property type="evidence" value="ECO:0007669"/>
    <property type="project" value="UniProtKB-EC"/>
</dbReference>
<dbReference type="EMBL" id="SHAH01000053">
    <property type="protein sequence ID" value="RZO75527.1"/>
    <property type="molecule type" value="Genomic_DNA"/>
</dbReference>
<organism evidence="16 17">
    <name type="scientific">OM182 bacterium</name>
    <dbReference type="NCBI Taxonomy" id="2510334"/>
    <lineage>
        <taxon>Bacteria</taxon>
        <taxon>Pseudomonadati</taxon>
        <taxon>Pseudomonadota</taxon>
        <taxon>Gammaproteobacteria</taxon>
        <taxon>OMG group</taxon>
        <taxon>OM182 clade</taxon>
    </lineage>
</organism>
<gene>
    <name evidence="16" type="ORF">EVA69_04115</name>
</gene>
<dbReference type="NCBIfam" id="TIGR00078">
    <property type="entry name" value="nadC"/>
    <property type="match status" value="1"/>
</dbReference>
<feature type="binding site" evidence="13">
    <location>
        <begin position="130"/>
        <end position="132"/>
    </location>
    <ligand>
        <name>substrate</name>
    </ligand>
</feature>
<comment type="function">
    <text evidence="1">Involved in the catabolism of quinolinic acid (QA).</text>
</comment>
<dbReference type="AlphaFoldDB" id="A0A520RZ99"/>
<evidence type="ECO:0000256" key="2">
    <source>
        <dbReference type="ARBA" id="ARBA00004893"/>
    </source>
</evidence>
<dbReference type="SUPFAM" id="SSF54675">
    <property type="entry name" value="Nicotinate/Quinolinate PRTase N-terminal domain-like"/>
    <property type="match status" value="1"/>
</dbReference>
<evidence type="ECO:0000259" key="15">
    <source>
        <dbReference type="Pfam" id="PF02749"/>
    </source>
</evidence>
<feature type="binding site" evidence="13">
    <location>
        <position position="154"/>
    </location>
    <ligand>
        <name>substrate</name>
    </ligand>
</feature>
<dbReference type="InterPro" id="IPR037128">
    <property type="entry name" value="Quinolinate_PRibosylTase_N_sf"/>
</dbReference>
<comment type="caution">
    <text evidence="16">The sequence shown here is derived from an EMBL/GenBank/DDBJ whole genome shotgun (WGS) entry which is preliminary data.</text>
</comment>
<evidence type="ECO:0000256" key="1">
    <source>
        <dbReference type="ARBA" id="ARBA00003237"/>
    </source>
</evidence>
<evidence type="ECO:0000313" key="17">
    <source>
        <dbReference type="Proteomes" id="UP000320404"/>
    </source>
</evidence>
<dbReference type="GO" id="GO:0009435">
    <property type="term" value="P:NAD+ biosynthetic process"/>
    <property type="evidence" value="ECO:0007669"/>
    <property type="project" value="UniProtKB-UniPathway"/>
</dbReference>
<evidence type="ECO:0000313" key="16">
    <source>
        <dbReference type="EMBL" id="RZO75527.1"/>
    </source>
</evidence>